<evidence type="ECO:0000256" key="1">
    <source>
        <dbReference type="SAM" id="Phobius"/>
    </source>
</evidence>
<evidence type="ECO:0000259" key="2">
    <source>
        <dbReference type="PROSITE" id="PS51207"/>
    </source>
</evidence>
<reference evidence="3" key="1">
    <citation type="submission" date="2022-01" db="EMBL/GenBank/DDBJ databases">
        <authorList>
            <person name="King R."/>
        </authorList>
    </citation>
    <scope>NUCLEOTIDE SEQUENCE</scope>
</reference>
<feature type="transmembrane region" description="Helical" evidence="1">
    <location>
        <begin position="15"/>
        <end position="33"/>
    </location>
</feature>
<dbReference type="GO" id="GO:0097352">
    <property type="term" value="P:autophagosome maturation"/>
    <property type="evidence" value="ECO:0007669"/>
    <property type="project" value="TreeGrafter"/>
</dbReference>
<keyword evidence="4" id="KW-1185">Reference proteome</keyword>
<organism evidence="3 4">
    <name type="scientific">Chironomus riparius</name>
    <dbReference type="NCBI Taxonomy" id="315576"/>
    <lineage>
        <taxon>Eukaryota</taxon>
        <taxon>Metazoa</taxon>
        <taxon>Ecdysozoa</taxon>
        <taxon>Arthropoda</taxon>
        <taxon>Hexapoda</taxon>
        <taxon>Insecta</taxon>
        <taxon>Pterygota</taxon>
        <taxon>Neoptera</taxon>
        <taxon>Endopterygota</taxon>
        <taxon>Diptera</taxon>
        <taxon>Nematocera</taxon>
        <taxon>Chironomoidea</taxon>
        <taxon>Chironomidae</taxon>
        <taxon>Chironominae</taxon>
        <taxon>Chironomus</taxon>
    </lineage>
</organism>
<evidence type="ECO:0000313" key="4">
    <source>
        <dbReference type="Proteomes" id="UP001153620"/>
    </source>
</evidence>
<reference evidence="3" key="2">
    <citation type="submission" date="2022-10" db="EMBL/GenBank/DDBJ databases">
        <authorList>
            <consortium name="ENA_rothamsted_submissions"/>
            <consortium name="culmorum"/>
            <person name="King R."/>
        </authorList>
    </citation>
    <scope>NUCLEOTIDE SEQUENCE</scope>
</reference>
<protein>
    <recommendedName>
        <fullName evidence="2">PXA domain-containing protein</fullName>
    </recommendedName>
</protein>
<dbReference type="EMBL" id="OU895877">
    <property type="protein sequence ID" value="CAG9798122.1"/>
    <property type="molecule type" value="Genomic_DNA"/>
</dbReference>
<accession>A0A9N9RJR9</accession>
<dbReference type="GO" id="GO:0035091">
    <property type="term" value="F:phosphatidylinositol binding"/>
    <property type="evidence" value="ECO:0007669"/>
    <property type="project" value="TreeGrafter"/>
</dbReference>
<feature type="domain" description="PXA" evidence="2">
    <location>
        <begin position="94"/>
        <end position="265"/>
    </location>
</feature>
<name>A0A9N9RJR9_9DIPT</name>
<feature type="transmembrane region" description="Helical" evidence="1">
    <location>
        <begin position="39"/>
        <end position="56"/>
    </location>
</feature>
<dbReference type="AlphaFoldDB" id="A0A9N9RJR9"/>
<dbReference type="SUPFAM" id="SSF48097">
    <property type="entry name" value="Regulator of G-protein signaling, RGS"/>
    <property type="match status" value="1"/>
</dbReference>
<dbReference type="InterPro" id="IPR003114">
    <property type="entry name" value="Phox_assoc"/>
</dbReference>
<sequence length="695" mass="79877">MESLEQLKTIFNDNLALKTLIIAVTICLITFLYSIFMGLYLIVAFIISLSLILYIVQSPSIKKQFQDIILKLLKINQNARDPGDSGNNAKIIIAKDLDATLENFFNRLLNQFITSWYSNISNDRSFLCNIKFEIAHAVRNLAIRCKDIDYSMVITTKLLPVVYTHINEIKHSIKAGSITEQVKSYVADSHQVHPATTSRKAEIKYLRALSETLIPYLFSTSNLNCKSSFVIVRELFANWIFLPITDIIAEPDIINMLVILATNSKTSPIKELNDKTEVELLGNFSKLIESDESNSEQRMDGNFFNDQEKLYNFMQFLKSKNCKDVEILKFVLDVEHMNAELDKRSVICDPIKLSNLQQMSEKLLLLYRDNLFDGDEGTMPKDLIQCYRHARKYLEYKWKYDFYKSAEYYKYIYGDREQFNTYKPDTEDVAGSSDISSQKLAVRIKNAMSMKIAVDGIEEGDIQVFDALDIVNPISPFNSMAVRLRKEKGQDLDNFMKTFYHSIESEADMGEDIVKTQTKHERQRSRIKFGNIELYQNLFNITGQSTVAPITISSFIKTPTQSFLYFLAEIIKFNDIILRIATGFLNFLPNSDMLICLSIRKIAEKLINQAILAHLIKELEEKIFDQKSKQQSSIKELIGRKNLAMERLDKIKDGLSNNLVLLQNPVFNKNLAYCLLDTIIIEAFSELDPNTLPKS</sequence>
<dbReference type="OrthoDB" id="5957963at2759"/>
<keyword evidence="1" id="KW-1133">Transmembrane helix</keyword>
<keyword evidence="1" id="KW-0472">Membrane</keyword>
<dbReference type="PANTHER" id="PTHR22775">
    <property type="entry name" value="SORTING NEXIN"/>
    <property type="match status" value="1"/>
</dbReference>
<dbReference type="SMART" id="SM00313">
    <property type="entry name" value="PXA"/>
    <property type="match status" value="1"/>
</dbReference>
<keyword evidence="1" id="KW-0812">Transmembrane</keyword>
<dbReference type="Proteomes" id="UP001153620">
    <property type="component" value="Chromosome 1"/>
</dbReference>
<dbReference type="PROSITE" id="PS51207">
    <property type="entry name" value="PXA"/>
    <property type="match status" value="1"/>
</dbReference>
<dbReference type="GO" id="GO:0005770">
    <property type="term" value="C:late endosome"/>
    <property type="evidence" value="ECO:0007669"/>
    <property type="project" value="TreeGrafter"/>
</dbReference>
<dbReference type="InterPro" id="IPR036305">
    <property type="entry name" value="RGS_sf"/>
</dbReference>
<evidence type="ECO:0000313" key="3">
    <source>
        <dbReference type="EMBL" id="CAG9798122.1"/>
    </source>
</evidence>
<dbReference type="Pfam" id="PF02194">
    <property type="entry name" value="PXA"/>
    <property type="match status" value="1"/>
</dbReference>
<dbReference type="PANTHER" id="PTHR22775:SF3">
    <property type="entry name" value="SORTING NEXIN-13"/>
    <property type="match status" value="1"/>
</dbReference>
<proteinExistence type="predicted"/>
<gene>
    <name evidence="3" type="ORF">CHIRRI_LOCUS1107</name>
</gene>